<dbReference type="Pfam" id="PF10311">
    <property type="entry name" value="Ilm1"/>
    <property type="match status" value="1"/>
</dbReference>
<feature type="transmembrane region" description="Helical" evidence="1">
    <location>
        <begin position="116"/>
        <end position="133"/>
    </location>
</feature>
<organism evidence="3 4">
    <name type="scientific">Hyphopichia burtonii NRRL Y-1933</name>
    <dbReference type="NCBI Taxonomy" id="984485"/>
    <lineage>
        <taxon>Eukaryota</taxon>
        <taxon>Fungi</taxon>
        <taxon>Dikarya</taxon>
        <taxon>Ascomycota</taxon>
        <taxon>Saccharomycotina</taxon>
        <taxon>Pichiomycetes</taxon>
        <taxon>Debaryomycetaceae</taxon>
        <taxon>Hyphopichia</taxon>
    </lineage>
</organism>
<evidence type="ECO:0000313" key="3">
    <source>
        <dbReference type="EMBL" id="ODV67677.1"/>
    </source>
</evidence>
<name>A0A1E4RK72_9ASCO</name>
<protein>
    <recommendedName>
        <fullName evidence="5">Increased loss of mitochondrial DNA protein 1</fullName>
    </recommendedName>
</protein>
<keyword evidence="1" id="KW-0812">Transmembrane</keyword>
<keyword evidence="1" id="KW-0472">Membrane</keyword>
<dbReference type="Proteomes" id="UP000095085">
    <property type="component" value="Unassembled WGS sequence"/>
</dbReference>
<dbReference type="GeneID" id="30993175"/>
<sequence length="166" mass="19048">MQFLSARSLLYIRVLLLLVISFLLITDPQSLTDANFTILLAQAMELPFAQVSDTNPLLGILSIVFGVQAISDLIPLLAENIEYFETITPTRLIFFFGLGAYTYLSSNSIIANSLVFVYAFFEIWFNFLIFNNLRDEKYYRLKKFVEEHADEIQQEAGDQVRVVEVE</sequence>
<feature type="chain" id="PRO_5009162368" description="Increased loss of mitochondrial DNA protein 1" evidence="2">
    <location>
        <begin position="31"/>
        <end position="166"/>
    </location>
</feature>
<evidence type="ECO:0000256" key="1">
    <source>
        <dbReference type="SAM" id="Phobius"/>
    </source>
</evidence>
<evidence type="ECO:0000256" key="2">
    <source>
        <dbReference type="SAM" id="SignalP"/>
    </source>
</evidence>
<keyword evidence="1" id="KW-1133">Transmembrane helix</keyword>
<dbReference type="EMBL" id="KV454540">
    <property type="protein sequence ID" value="ODV67677.1"/>
    <property type="molecule type" value="Genomic_DNA"/>
</dbReference>
<feature type="transmembrane region" description="Helical" evidence="1">
    <location>
        <begin position="90"/>
        <end position="110"/>
    </location>
</feature>
<feature type="transmembrane region" description="Helical" evidence="1">
    <location>
        <begin position="59"/>
        <end position="78"/>
    </location>
</feature>
<feature type="signal peptide" evidence="2">
    <location>
        <begin position="1"/>
        <end position="30"/>
    </location>
</feature>
<dbReference type="PANTHER" id="PTHR28029">
    <property type="entry name" value="PROTEIN ILM1"/>
    <property type="match status" value="1"/>
</dbReference>
<gene>
    <name evidence="3" type="ORF">HYPBUDRAFT_108344</name>
</gene>
<dbReference type="RefSeq" id="XP_020076744.1">
    <property type="nucleotide sequence ID" value="XM_020218625.1"/>
</dbReference>
<reference evidence="4" key="1">
    <citation type="submission" date="2016-05" db="EMBL/GenBank/DDBJ databases">
        <title>Comparative genomics of biotechnologically important yeasts.</title>
        <authorList>
            <consortium name="DOE Joint Genome Institute"/>
            <person name="Riley R."/>
            <person name="Haridas S."/>
            <person name="Wolfe K.H."/>
            <person name="Lopes M.R."/>
            <person name="Hittinger C.T."/>
            <person name="Goker M."/>
            <person name="Salamov A."/>
            <person name="Wisecaver J."/>
            <person name="Long T.M."/>
            <person name="Aerts A.L."/>
            <person name="Barry K."/>
            <person name="Choi C."/>
            <person name="Clum A."/>
            <person name="Coughlan A.Y."/>
            <person name="Deshpande S."/>
            <person name="Douglass A.P."/>
            <person name="Hanson S.J."/>
            <person name="Klenk H.-P."/>
            <person name="Labutti K."/>
            <person name="Lapidus A."/>
            <person name="Lindquist E."/>
            <person name="Lipzen A."/>
            <person name="Meier-Kolthoff J.P."/>
            <person name="Ohm R.A."/>
            <person name="Otillar R.P."/>
            <person name="Pangilinan J."/>
            <person name="Peng Y."/>
            <person name="Rokas A."/>
            <person name="Rosa C.A."/>
            <person name="Scheuner C."/>
            <person name="Sibirny A.A."/>
            <person name="Slot J.C."/>
            <person name="Stielow J.B."/>
            <person name="Sun H."/>
            <person name="Kurtzman C.P."/>
            <person name="Blackwell M."/>
            <person name="Grigoriev I.V."/>
            <person name="Jeffries T.W."/>
        </authorList>
    </citation>
    <scope>NUCLEOTIDE SEQUENCE [LARGE SCALE GENOMIC DNA]</scope>
    <source>
        <strain evidence="4">NRRL Y-1933</strain>
    </source>
</reference>
<dbReference type="OrthoDB" id="5299849at2759"/>
<dbReference type="PANTHER" id="PTHR28029:SF1">
    <property type="entry name" value="PROTEIN ILM1"/>
    <property type="match status" value="1"/>
</dbReference>
<dbReference type="InterPro" id="IPR018815">
    <property type="entry name" value="Incr_loss_mito_DNA_1"/>
</dbReference>
<proteinExistence type="predicted"/>
<keyword evidence="2" id="KW-0732">Signal</keyword>
<dbReference type="AlphaFoldDB" id="A0A1E4RK72"/>
<accession>A0A1E4RK72</accession>
<evidence type="ECO:0000313" key="4">
    <source>
        <dbReference type="Proteomes" id="UP000095085"/>
    </source>
</evidence>
<keyword evidence="4" id="KW-1185">Reference proteome</keyword>
<evidence type="ECO:0008006" key="5">
    <source>
        <dbReference type="Google" id="ProtNLM"/>
    </source>
</evidence>